<dbReference type="InterPro" id="IPR052043">
    <property type="entry name" value="PolySaccharide_Degr_Enz"/>
</dbReference>
<dbReference type="Pfam" id="PF07470">
    <property type="entry name" value="Glyco_hydro_88"/>
    <property type="match status" value="1"/>
</dbReference>
<evidence type="ECO:0008006" key="4">
    <source>
        <dbReference type="Google" id="ProtNLM"/>
    </source>
</evidence>
<dbReference type="Gene3D" id="1.50.10.10">
    <property type="match status" value="1"/>
</dbReference>
<dbReference type="InterPro" id="IPR010905">
    <property type="entry name" value="Glyco_hydro_88"/>
</dbReference>
<keyword evidence="1" id="KW-0378">Hydrolase</keyword>
<gene>
    <name evidence="2" type="ORF">B9Q08_04955</name>
</gene>
<dbReference type="Proteomes" id="UP000240490">
    <property type="component" value="Unassembled WGS sequence"/>
</dbReference>
<dbReference type="EMBL" id="NEXJ01000087">
    <property type="protein sequence ID" value="PSN90314.1"/>
    <property type="molecule type" value="Genomic_DNA"/>
</dbReference>
<evidence type="ECO:0000313" key="3">
    <source>
        <dbReference type="Proteomes" id="UP000240490"/>
    </source>
</evidence>
<dbReference type="InterPro" id="IPR008928">
    <property type="entry name" value="6-hairpin_glycosidase_sf"/>
</dbReference>
<dbReference type="InterPro" id="IPR012341">
    <property type="entry name" value="6hp_glycosidase-like_sf"/>
</dbReference>
<evidence type="ECO:0000313" key="2">
    <source>
        <dbReference type="EMBL" id="PSN90314.1"/>
    </source>
</evidence>
<organism evidence="2 3">
    <name type="scientific">Candidatus Marsarchaeota G2 archaeon ECH_B_SAG-M15</name>
    <dbReference type="NCBI Taxonomy" id="1978162"/>
    <lineage>
        <taxon>Archaea</taxon>
        <taxon>Candidatus Marsarchaeota</taxon>
        <taxon>Candidatus Marsarchaeota group 2</taxon>
    </lineage>
</organism>
<proteinExistence type="predicted"/>
<evidence type="ECO:0000256" key="1">
    <source>
        <dbReference type="ARBA" id="ARBA00022801"/>
    </source>
</evidence>
<sequence>MEREIVERAARLLFNVEWRVWYFGGNAGFWGLEAASTLTGDDSYTCFAYGLAKAWCARRTPQRKYDQTLPGLECLELARRFSDAQLVEAVIGHAEWLSAHERVEGAWLTDDDYPRLIWVDTLSIHPDDDYPRLIWVDTLSIHPPFLAALGEYKREYYDVACELLLNHARLLQDDAGLFCHTYNVDTQTTDGVHWGRGQGWALMGLLETWKRLPDGFSGRDEIASRFRRCLEALEALQTPEGSWHTVVDDPESYTESSTAAFYVIAASQAITHGLIPRKHYTYIKRAWRAVENSFSGDGRYLGVSEDTWSGDKQYYRSVPKRSFSTWSQGAALAAIKEYIALRGLLNGSGKALGE</sequence>
<name>A0A2R6AVA4_9ARCH</name>
<dbReference type="SUPFAM" id="SSF48208">
    <property type="entry name" value="Six-hairpin glycosidases"/>
    <property type="match status" value="1"/>
</dbReference>
<accession>A0A2R6AVA4</accession>
<dbReference type="GO" id="GO:0005975">
    <property type="term" value="P:carbohydrate metabolic process"/>
    <property type="evidence" value="ECO:0007669"/>
    <property type="project" value="InterPro"/>
</dbReference>
<dbReference type="AlphaFoldDB" id="A0A2R6AVA4"/>
<protein>
    <recommendedName>
        <fullName evidence="4">Glycosyl hydrolase family 88</fullName>
    </recommendedName>
</protein>
<dbReference type="GO" id="GO:0016787">
    <property type="term" value="F:hydrolase activity"/>
    <property type="evidence" value="ECO:0007669"/>
    <property type="project" value="UniProtKB-KW"/>
</dbReference>
<comment type="caution">
    <text evidence="2">The sequence shown here is derived from an EMBL/GenBank/DDBJ whole genome shotgun (WGS) entry which is preliminary data.</text>
</comment>
<reference evidence="2 3" key="1">
    <citation type="submission" date="2017-04" db="EMBL/GenBank/DDBJ databases">
        <title>Novel microbial lineages endemic to geothermal iron-oxide mats fill important gaps in the evolutionary history of Archaea.</title>
        <authorList>
            <person name="Jay Z.J."/>
            <person name="Beam J.P."/>
            <person name="Dlakic M."/>
            <person name="Rusch D.B."/>
            <person name="Kozubal M.A."/>
            <person name="Inskeep W.P."/>
        </authorList>
    </citation>
    <scope>NUCLEOTIDE SEQUENCE [LARGE SCALE GENOMIC DNA]</scope>
    <source>
        <strain evidence="2">ECH_B_SAG-M15</strain>
    </source>
</reference>
<dbReference type="PANTHER" id="PTHR33886">
    <property type="entry name" value="UNSATURATED RHAMNOGALACTURONAN HYDROLASE (EUROFUNG)"/>
    <property type="match status" value="1"/>
</dbReference>
<dbReference type="PANTHER" id="PTHR33886:SF8">
    <property type="entry name" value="UNSATURATED RHAMNOGALACTURONAN HYDROLASE (EUROFUNG)"/>
    <property type="match status" value="1"/>
</dbReference>